<dbReference type="SUPFAM" id="SSF46689">
    <property type="entry name" value="Homeodomain-like"/>
    <property type="match status" value="1"/>
</dbReference>
<keyword evidence="7" id="KW-0804">Transcription</keyword>
<comment type="subcellular location">
    <subcellularLocation>
        <location evidence="1">Cytoplasm</location>
    </subcellularLocation>
</comment>
<dbReference type="InterPro" id="IPR051552">
    <property type="entry name" value="HptR"/>
</dbReference>
<dbReference type="GO" id="GO:0005737">
    <property type="term" value="C:cytoplasm"/>
    <property type="evidence" value="ECO:0007669"/>
    <property type="project" value="UniProtKB-SubCell"/>
</dbReference>
<dbReference type="Pfam" id="PF12833">
    <property type="entry name" value="HTH_18"/>
    <property type="match status" value="1"/>
</dbReference>
<keyword evidence="2" id="KW-0963">Cytoplasm</keyword>
<evidence type="ECO:0000313" key="11">
    <source>
        <dbReference type="EMBL" id="QGQ95187.1"/>
    </source>
</evidence>
<dbReference type="Proteomes" id="UP000426246">
    <property type="component" value="Chromosome"/>
</dbReference>
<feature type="modified residue" description="4-aspartylphosphate" evidence="8">
    <location>
        <position position="55"/>
    </location>
</feature>
<dbReference type="GO" id="GO:0000160">
    <property type="term" value="P:phosphorelay signal transduction system"/>
    <property type="evidence" value="ECO:0007669"/>
    <property type="project" value="UniProtKB-KW"/>
</dbReference>
<evidence type="ECO:0000256" key="1">
    <source>
        <dbReference type="ARBA" id="ARBA00004496"/>
    </source>
</evidence>
<keyword evidence="12" id="KW-1185">Reference proteome</keyword>
<dbReference type="EMBL" id="CP034235">
    <property type="protein sequence ID" value="QGQ95187.1"/>
    <property type="molecule type" value="Genomic_DNA"/>
</dbReference>
<dbReference type="CDD" id="cd17536">
    <property type="entry name" value="REC_YesN-like"/>
    <property type="match status" value="1"/>
</dbReference>
<dbReference type="SMART" id="SM00448">
    <property type="entry name" value="REC"/>
    <property type="match status" value="1"/>
</dbReference>
<protein>
    <submittedName>
        <fullName evidence="11">Response regulator</fullName>
    </submittedName>
</protein>
<dbReference type="InterPro" id="IPR018062">
    <property type="entry name" value="HTH_AraC-typ_CS"/>
</dbReference>
<dbReference type="InterPro" id="IPR018060">
    <property type="entry name" value="HTH_AraC"/>
</dbReference>
<keyword evidence="5" id="KW-0805">Transcription regulation</keyword>
<evidence type="ECO:0000256" key="7">
    <source>
        <dbReference type="ARBA" id="ARBA00023163"/>
    </source>
</evidence>
<dbReference type="GO" id="GO:0043565">
    <property type="term" value="F:sequence-specific DNA binding"/>
    <property type="evidence" value="ECO:0007669"/>
    <property type="project" value="InterPro"/>
</dbReference>
<gene>
    <name evidence="11" type="ORF">EHS13_09960</name>
</gene>
<evidence type="ECO:0000256" key="4">
    <source>
        <dbReference type="ARBA" id="ARBA00023012"/>
    </source>
</evidence>
<proteinExistence type="predicted"/>
<dbReference type="AlphaFoldDB" id="A0A6B8RH10"/>
<dbReference type="OrthoDB" id="2666291at2"/>
<name>A0A6B8RH10_9BACL</name>
<dbReference type="PROSITE" id="PS00041">
    <property type="entry name" value="HTH_ARAC_FAMILY_1"/>
    <property type="match status" value="1"/>
</dbReference>
<sequence length="521" mass="60691">MFKVLLVDDEMLDLEGMERLLPWDSLNMKIVASLNSGFEALDYLKEYPIDILVSDIKMPIMSGLELASRALEMYPKLRIVFVSGYEDFHYAKKAIQLNASGYVLKPFNDDEMIQVLSDVRDSLHHELEWERMENVQKQHMNLAYDEMMHQWIEGKSGGEGFLSWIKQTQPSITVGTYQLGLLELDDVSWKLEGQSEDEQEMIVNKALAVLSAGCKAEGISLHCQTDISRMALIIEGDDPRAKLERILNYMSKYSLFTTTASLGQVTSFEQLPESYRTAKEVLSYKIFCGKNGIITFEDTKSYEQQDIQNVDDFLQTLFIAITNYDLVQIDDCLEDLYKQVKNYGKKMTVYNVTLHIITKLDSFLSSMNENLKSILGIELKSLDILYRFETMDDIKSWLRRRLFEISEMLLLKKQRKNRKLIDEIEQYVQKHMSTNLTLRDVANFFAFSPNYLGHLFKEENEEYFSDYVIKIRLEKAAELLRNPKLKVYEIADQVGYKSLTYFSRQFREKYGITPGDYRKQS</sequence>
<dbReference type="InterPro" id="IPR001789">
    <property type="entry name" value="Sig_transdc_resp-reg_receiver"/>
</dbReference>
<dbReference type="Gene3D" id="1.10.10.60">
    <property type="entry name" value="Homeodomain-like"/>
    <property type="match status" value="2"/>
</dbReference>
<dbReference type="RefSeq" id="WP_155700204.1">
    <property type="nucleotide sequence ID" value="NZ_CP034235.1"/>
</dbReference>
<evidence type="ECO:0000256" key="2">
    <source>
        <dbReference type="ARBA" id="ARBA00022490"/>
    </source>
</evidence>
<dbReference type="PROSITE" id="PS50110">
    <property type="entry name" value="RESPONSE_REGULATORY"/>
    <property type="match status" value="1"/>
</dbReference>
<dbReference type="PANTHER" id="PTHR42713:SF3">
    <property type="entry name" value="TRANSCRIPTIONAL REGULATORY PROTEIN HPTR"/>
    <property type="match status" value="1"/>
</dbReference>
<dbReference type="Pfam" id="PF00072">
    <property type="entry name" value="Response_reg"/>
    <property type="match status" value="1"/>
</dbReference>
<feature type="domain" description="HTH araC/xylS-type" evidence="9">
    <location>
        <begin position="422"/>
        <end position="520"/>
    </location>
</feature>
<evidence type="ECO:0000259" key="10">
    <source>
        <dbReference type="PROSITE" id="PS50110"/>
    </source>
</evidence>
<evidence type="ECO:0000256" key="3">
    <source>
        <dbReference type="ARBA" id="ARBA00022553"/>
    </source>
</evidence>
<dbReference type="Gene3D" id="3.40.50.2300">
    <property type="match status" value="1"/>
</dbReference>
<dbReference type="InterPro" id="IPR020449">
    <property type="entry name" value="Tscrpt_reg_AraC-type_HTH"/>
</dbReference>
<dbReference type="GO" id="GO:0003700">
    <property type="term" value="F:DNA-binding transcription factor activity"/>
    <property type="evidence" value="ECO:0007669"/>
    <property type="project" value="InterPro"/>
</dbReference>
<dbReference type="PRINTS" id="PR00032">
    <property type="entry name" value="HTHARAC"/>
</dbReference>
<evidence type="ECO:0000313" key="12">
    <source>
        <dbReference type="Proteomes" id="UP000426246"/>
    </source>
</evidence>
<evidence type="ECO:0000256" key="6">
    <source>
        <dbReference type="ARBA" id="ARBA00023125"/>
    </source>
</evidence>
<feature type="domain" description="Response regulatory" evidence="10">
    <location>
        <begin position="3"/>
        <end position="120"/>
    </location>
</feature>
<keyword evidence="6" id="KW-0238">DNA-binding</keyword>
<evidence type="ECO:0000256" key="8">
    <source>
        <dbReference type="PROSITE-ProRule" id="PRU00169"/>
    </source>
</evidence>
<evidence type="ECO:0000259" key="9">
    <source>
        <dbReference type="PROSITE" id="PS01124"/>
    </source>
</evidence>
<dbReference type="KEGG" id="ppsc:EHS13_09960"/>
<dbReference type="InterPro" id="IPR009057">
    <property type="entry name" value="Homeodomain-like_sf"/>
</dbReference>
<dbReference type="InterPro" id="IPR011006">
    <property type="entry name" value="CheY-like_superfamily"/>
</dbReference>
<dbReference type="PROSITE" id="PS01124">
    <property type="entry name" value="HTH_ARAC_FAMILY_2"/>
    <property type="match status" value="1"/>
</dbReference>
<dbReference type="PANTHER" id="PTHR42713">
    <property type="entry name" value="HISTIDINE KINASE-RELATED"/>
    <property type="match status" value="1"/>
</dbReference>
<keyword evidence="4" id="KW-0902">Two-component regulatory system</keyword>
<accession>A0A6B8RH10</accession>
<dbReference type="SUPFAM" id="SSF52172">
    <property type="entry name" value="CheY-like"/>
    <property type="match status" value="1"/>
</dbReference>
<dbReference type="SMART" id="SM00342">
    <property type="entry name" value="HTH_ARAC"/>
    <property type="match status" value="1"/>
</dbReference>
<evidence type="ECO:0000256" key="5">
    <source>
        <dbReference type="ARBA" id="ARBA00023015"/>
    </source>
</evidence>
<organism evidence="11 12">
    <name type="scientific">Paenibacillus psychroresistens</name>
    <dbReference type="NCBI Taxonomy" id="1778678"/>
    <lineage>
        <taxon>Bacteria</taxon>
        <taxon>Bacillati</taxon>
        <taxon>Bacillota</taxon>
        <taxon>Bacilli</taxon>
        <taxon>Bacillales</taxon>
        <taxon>Paenibacillaceae</taxon>
        <taxon>Paenibacillus</taxon>
    </lineage>
</organism>
<reference evidence="12" key="1">
    <citation type="submission" date="2018-11" db="EMBL/GenBank/DDBJ databases">
        <title>Complete genome sequence of Paenibacillus sp. ML311-T8.</title>
        <authorList>
            <person name="Nam Y.-D."/>
            <person name="Kang J."/>
            <person name="Chung W.-H."/>
            <person name="Park Y.S."/>
        </authorList>
    </citation>
    <scope>NUCLEOTIDE SEQUENCE [LARGE SCALE GENOMIC DNA]</scope>
    <source>
        <strain evidence="12">ML311-T8</strain>
    </source>
</reference>
<keyword evidence="3 8" id="KW-0597">Phosphoprotein</keyword>